<protein>
    <submittedName>
        <fullName evidence="1">Uncharacterized protein</fullName>
    </submittedName>
</protein>
<proteinExistence type="predicted"/>
<evidence type="ECO:0000313" key="1">
    <source>
        <dbReference type="EMBL" id="DAE12788.1"/>
    </source>
</evidence>
<sequence>MRPKRYPYSGKRKKQSDEQIAKLKRYVEANSTNISYLTNAIQTLRSHQNCQ</sequence>
<dbReference type="EMBL" id="BK015556">
    <property type="protein sequence ID" value="DAE12788.1"/>
    <property type="molecule type" value="Genomic_DNA"/>
</dbReference>
<name>A0A8S5Q2M5_9CAUD</name>
<reference evidence="1" key="1">
    <citation type="journal article" date="2021" name="Proc. Natl. Acad. Sci. U.S.A.">
        <title>A Catalog of Tens of Thousands of Viruses from Human Metagenomes Reveals Hidden Associations with Chronic Diseases.</title>
        <authorList>
            <person name="Tisza M.J."/>
            <person name="Buck C.B."/>
        </authorList>
    </citation>
    <scope>NUCLEOTIDE SEQUENCE</scope>
    <source>
        <strain evidence="1">CtL053</strain>
    </source>
</reference>
<organism evidence="1">
    <name type="scientific">Siphoviridae sp. ctL053</name>
    <dbReference type="NCBI Taxonomy" id="2825448"/>
    <lineage>
        <taxon>Viruses</taxon>
        <taxon>Duplodnaviria</taxon>
        <taxon>Heunggongvirae</taxon>
        <taxon>Uroviricota</taxon>
        <taxon>Caudoviricetes</taxon>
    </lineage>
</organism>
<accession>A0A8S5Q2M5</accession>